<keyword evidence="5" id="KW-1133">Transmembrane helix</keyword>
<evidence type="ECO:0000256" key="1">
    <source>
        <dbReference type="ARBA" id="ARBA00004370"/>
    </source>
</evidence>
<dbReference type="Pfam" id="PF08447">
    <property type="entry name" value="PAS_3"/>
    <property type="match status" value="1"/>
</dbReference>
<evidence type="ECO:0000256" key="2">
    <source>
        <dbReference type="ARBA" id="ARBA00023224"/>
    </source>
</evidence>
<dbReference type="InterPro" id="IPR035965">
    <property type="entry name" value="PAS-like_dom_sf"/>
</dbReference>
<sequence length="523" mass="56405">MRRNLPITEHEVSVDPRRPIVSKTDLKGQISYANSSFKEVAGFSGQEIIGEPHNIVRHPFMPSSAFDDMWQTLKKDLPWRGIVKNRCKNGDHYWVEAFVTPIRENGRKIGYMSVRNTPSRAQISAAEALYSKVNAGQAKLPATQWQQQSSMKQRIWLVLAAVALPALASPFAMPLLAISAIAAIAGGWYLSQSMTRPIQQIEYAFSQLSEGNFRFDVDAKAPEEFSHLLIALESMRINLRAIIADVVLAGSRVDERAKGVAKSAEELLNRSREQSDGVGTVAAALEEMAASVGEISLATRLSADHAAKANELATRGAIEMGAAQQATQEVVNVVDQARVTLGLLSDAVREISVVTQTIREIADQTNLLALNAAIEAARAGETGRGFAVVADEVRKLAERTSASTISIASTISSVEARTSEALATMREAVASVNHGTAQIDACTVTLSEIAAASNGVDQSSRHVAGMLDQQSSASEEVAQTMEKMNALTEQNVSRIADVGQTASQLTEIASELHQLVQQFEKSL</sequence>
<evidence type="ECO:0000259" key="7">
    <source>
        <dbReference type="PROSITE" id="PS50112"/>
    </source>
</evidence>
<dbReference type="InterPro" id="IPR000014">
    <property type="entry name" value="PAS"/>
</dbReference>
<dbReference type="Gene3D" id="3.30.450.20">
    <property type="entry name" value="PAS domain"/>
    <property type="match status" value="1"/>
</dbReference>
<feature type="domain" description="Methyl-accepting transducer" evidence="6">
    <location>
        <begin position="249"/>
        <end position="485"/>
    </location>
</feature>
<dbReference type="CDD" id="cd06225">
    <property type="entry name" value="HAMP"/>
    <property type="match status" value="1"/>
</dbReference>
<dbReference type="CDD" id="cd11386">
    <property type="entry name" value="MCP_signal"/>
    <property type="match status" value="1"/>
</dbReference>
<dbReference type="SUPFAM" id="SSF58104">
    <property type="entry name" value="Methyl-accepting chemotaxis protein (MCP) signaling domain"/>
    <property type="match status" value="1"/>
</dbReference>
<comment type="subcellular location">
    <subcellularLocation>
        <location evidence="1">Membrane</location>
    </subcellularLocation>
</comment>
<dbReference type="GO" id="GO:0006935">
    <property type="term" value="P:chemotaxis"/>
    <property type="evidence" value="ECO:0007669"/>
    <property type="project" value="UniProtKB-ARBA"/>
</dbReference>
<feature type="domain" description="HAMP" evidence="8">
    <location>
        <begin position="192"/>
        <end position="244"/>
    </location>
</feature>
<dbReference type="InterPro" id="IPR013655">
    <property type="entry name" value="PAS_fold_3"/>
</dbReference>
<dbReference type="Gene3D" id="1.10.287.950">
    <property type="entry name" value="Methyl-accepting chemotaxis protein"/>
    <property type="match status" value="1"/>
</dbReference>
<name>A0A377SXV5_9NEIS</name>
<evidence type="ECO:0000259" key="6">
    <source>
        <dbReference type="PROSITE" id="PS50111"/>
    </source>
</evidence>
<keyword evidence="5" id="KW-0812">Transmembrane</keyword>
<dbReference type="SMART" id="SM00304">
    <property type="entry name" value="HAMP"/>
    <property type="match status" value="1"/>
</dbReference>
<gene>
    <name evidence="9" type="primary">aer_2</name>
    <name evidence="10" type="ORF">EV682_10811</name>
    <name evidence="9" type="ORF">NCTC11159_03890</name>
</gene>
<keyword evidence="12" id="KW-1185">Reference proteome</keyword>
<evidence type="ECO:0000313" key="12">
    <source>
        <dbReference type="Proteomes" id="UP000295794"/>
    </source>
</evidence>
<dbReference type="Pfam" id="PF00015">
    <property type="entry name" value="MCPsignal"/>
    <property type="match status" value="1"/>
</dbReference>
<reference evidence="9 11" key="1">
    <citation type="submission" date="2018-06" db="EMBL/GenBank/DDBJ databases">
        <authorList>
            <consortium name="Pathogen Informatics"/>
            <person name="Doyle S."/>
        </authorList>
    </citation>
    <scope>NUCLEOTIDE SEQUENCE [LARGE SCALE GENOMIC DNA]</scope>
    <source>
        <strain evidence="9 11">NCTC11159</strain>
    </source>
</reference>
<proteinExistence type="inferred from homology"/>
<dbReference type="OrthoDB" id="9806477at2"/>
<dbReference type="PROSITE" id="PS50112">
    <property type="entry name" value="PAS"/>
    <property type="match status" value="1"/>
</dbReference>
<evidence type="ECO:0000256" key="4">
    <source>
        <dbReference type="PROSITE-ProRule" id="PRU00284"/>
    </source>
</evidence>
<dbReference type="SMART" id="SM00283">
    <property type="entry name" value="MA"/>
    <property type="match status" value="1"/>
</dbReference>
<dbReference type="PROSITE" id="PS50885">
    <property type="entry name" value="HAMP"/>
    <property type="match status" value="1"/>
</dbReference>
<evidence type="ECO:0000256" key="5">
    <source>
        <dbReference type="SAM" id="Phobius"/>
    </source>
</evidence>
<feature type="domain" description="PAS" evidence="7">
    <location>
        <begin position="25"/>
        <end position="51"/>
    </location>
</feature>
<organism evidence="9 11">
    <name type="scientific">Iodobacter fluviatilis</name>
    <dbReference type="NCBI Taxonomy" id="537"/>
    <lineage>
        <taxon>Bacteria</taxon>
        <taxon>Pseudomonadati</taxon>
        <taxon>Pseudomonadota</taxon>
        <taxon>Betaproteobacteria</taxon>
        <taxon>Neisseriales</taxon>
        <taxon>Chitinibacteraceae</taxon>
        <taxon>Iodobacter</taxon>
    </lineage>
</organism>
<evidence type="ECO:0000313" key="10">
    <source>
        <dbReference type="EMBL" id="TCU84988.1"/>
    </source>
</evidence>
<dbReference type="NCBIfam" id="TIGR00229">
    <property type="entry name" value="sensory_box"/>
    <property type="match status" value="1"/>
</dbReference>
<dbReference type="SUPFAM" id="SSF55785">
    <property type="entry name" value="PYP-like sensor domain (PAS domain)"/>
    <property type="match status" value="1"/>
</dbReference>
<dbReference type="GO" id="GO:0016020">
    <property type="term" value="C:membrane"/>
    <property type="evidence" value="ECO:0007669"/>
    <property type="project" value="UniProtKB-SubCell"/>
</dbReference>
<keyword evidence="5" id="KW-0472">Membrane</keyword>
<dbReference type="CDD" id="cd00130">
    <property type="entry name" value="PAS"/>
    <property type="match status" value="1"/>
</dbReference>
<keyword evidence="9" id="KW-0675">Receptor</keyword>
<dbReference type="Pfam" id="PF00672">
    <property type="entry name" value="HAMP"/>
    <property type="match status" value="1"/>
</dbReference>
<reference evidence="10 12" key="2">
    <citation type="submission" date="2019-03" db="EMBL/GenBank/DDBJ databases">
        <title>Genomic Encyclopedia of Type Strains, Phase IV (KMG-IV): sequencing the most valuable type-strain genomes for metagenomic binning, comparative biology and taxonomic classification.</title>
        <authorList>
            <person name="Goeker M."/>
        </authorList>
    </citation>
    <scope>NUCLEOTIDE SEQUENCE [LARGE SCALE GENOMIC DNA]</scope>
    <source>
        <strain evidence="10 12">DSM 3764</strain>
    </source>
</reference>
<dbReference type="GO" id="GO:0007165">
    <property type="term" value="P:signal transduction"/>
    <property type="evidence" value="ECO:0007669"/>
    <property type="project" value="UniProtKB-KW"/>
</dbReference>
<dbReference type="EMBL" id="SMBT01000008">
    <property type="protein sequence ID" value="TCU84988.1"/>
    <property type="molecule type" value="Genomic_DNA"/>
</dbReference>
<dbReference type="InterPro" id="IPR003660">
    <property type="entry name" value="HAMP_dom"/>
</dbReference>
<evidence type="ECO:0000313" key="9">
    <source>
        <dbReference type="EMBL" id="STR45329.1"/>
    </source>
</evidence>
<evidence type="ECO:0000259" key="8">
    <source>
        <dbReference type="PROSITE" id="PS50885"/>
    </source>
</evidence>
<dbReference type="PROSITE" id="PS50111">
    <property type="entry name" value="CHEMOTAXIS_TRANSDUC_2"/>
    <property type="match status" value="1"/>
</dbReference>
<comment type="similarity">
    <text evidence="3">Belongs to the methyl-accepting chemotaxis (MCP) protein family.</text>
</comment>
<feature type="transmembrane region" description="Helical" evidence="5">
    <location>
        <begin position="156"/>
        <end position="189"/>
    </location>
</feature>
<evidence type="ECO:0000313" key="11">
    <source>
        <dbReference type="Proteomes" id="UP000255108"/>
    </source>
</evidence>
<dbReference type="Proteomes" id="UP000255108">
    <property type="component" value="Unassembled WGS sequence"/>
</dbReference>
<dbReference type="FunFam" id="1.10.287.950:FF:000001">
    <property type="entry name" value="Methyl-accepting chemotaxis sensory transducer"/>
    <property type="match status" value="1"/>
</dbReference>
<dbReference type="AlphaFoldDB" id="A0A377SXV5"/>
<dbReference type="Proteomes" id="UP000295794">
    <property type="component" value="Unassembled WGS sequence"/>
</dbReference>
<dbReference type="EMBL" id="UGHR01000004">
    <property type="protein sequence ID" value="STR45329.1"/>
    <property type="molecule type" value="Genomic_DNA"/>
</dbReference>
<dbReference type="InterPro" id="IPR001610">
    <property type="entry name" value="PAC"/>
</dbReference>
<accession>A0A377SXV5</accession>
<dbReference type="InterPro" id="IPR004089">
    <property type="entry name" value="MCPsignal_dom"/>
</dbReference>
<dbReference type="SMART" id="SM00086">
    <property type="entry name" value="PAC"/>
    <property type="match status" value="1"/>
</dbReference>
<protein>
    <submittedName>
        <fullName evidence="9">Aerotaxis receptor</fullName>
    </submittedName>
    <submittedName>
        <fullName evidence="10">Methyl-accepting chemotaxis sensory transducer with Pas/Pac sensor</fullName>
    </submittedName>
</protein>
<evidence type="ECO:0000256" key="3">
    <source>
        <dbReference type="ARBA" id="ARBA00029447"/>
    </source>
</evidence>
<dbReference type="RefSeq" id="WP_115229226.1">
    <property type="nucleotide sequence ID" value="NZ_CAWOLO010000008.1"/>
</dbReference>
<dbReference type="PANTHER" id="PTHR32089">
    <property type="entry name" value="METHYL-ACCEPTING CHEMOTAXIS PROTEIN MCPB"/>
    <property type="match status" value="1"/>
</dbReference>
<keyword evidence="2 4" id="KW-0807">Transducer</keyword>
<dbReference type="PANTHER" id="PTHR32089:SF74">
    <property type="entry name" value="METHYL-ACCEPTING CHEMOTAXIS PROTEIN AER"/>
    <property type="match status" value="1"/>
</dbReference>